<dbReference type="Pfam" id="PF21788">
    <property type="entry name" value="TNP-like_GBD"/>
    <property type="match status" value="1"/>
</dbReference>
<reference evidence="2" key="1">
    <citation type="submission" date="2020-11" db="EMBL/GenBank/DDBJ databases">
        <authorList>
            <person name="Tran Van P."/>
        </authorList>
    </citation>
    <scope>NUCLEOTIDE SEQUENCE</scope>
</reference>
<feature type="domain" description="Transposable element P transposase-like GTP-binding insertion" evidence="1">
    <location>
        <begin position="75"/>
        <end position="105"/>
    </location>
</feature>
<dbReference type="EMBL" id="OB667320">
    <property type="protein sequence ID" value="CAD7233935.1"/>
    <property type="molecule type" value="Genomic_DNA"/>
</dbReference>
<organism evidence="2">
    <name type="scientific">Cyprideis torosa</name>
    <dbReference type="NCBI Taxonomy" id="163714"/>
    <lineage>
        <taxon>Eukaryota</taxon>
        <taxon>Metazoa</taxon>
        <taxon>Ecdysozoa</taxon>
        <taxon>Arthropoda</taxon>
        <taxon>Crustacea</taxon>
        <taxon>Oligostraca</taxon>
        <taxon>Ostracoda</taxon>
        <taxon>Podocopa</taxon>
        <taxon>Podocopida</taxon>
        <taxon>Cytherocopina</taxon>
        <taxon>Cytheroidea</taxon>
        <taxon>Cytherideidae</taxon>
        <taxon>Cyprideis</taxon>
    </lineage>
</organism>
<evidence type="ECO:0000313" key="2">
    <source>
        <dbReference type="EMBL" id="CAD7233935.1"/>
    </source>
</evidence>
<gene>
    <name evidence="2" type="ORF">CTOB1V02_LOCUS11753</name>
</gene>
<name>A0A7R8ZW53_9CRUS</name>
<dbReference type="GO" id="GO:0005198">
    <property type="term" value="F:structural molecule activity"/>
    <property type="evidence" value="ECO:0007669"/>
    <property type="project" value="InterPro"/>
</dbReference>
<dbReference type="AlphaFoldDB" id="A0A7R8ZW53"/>
<feature type="non-terminal residue" evidence="2">
    <location>
        <position position="1"/>
    </location>
</feature>
<proteinExistence type="predicted"/>
<sequence>MEVHLKNGVPVTEAAIKAKISNCNQTVKKALHVRATGNRPICLKDWMKAEIELKQGGREEPNPTLEPVSYGASAGFSATEKFIRILDRMFDALNSQSPYAKGFKAVIRKSNRHQWEEAFMDAEELLLQLQNGDKKFIHQTSRKTPIFGLVISMKSFRGIFERAYAKDVTVRAAKLELLGEMAALNDPAPFGVDQRFPETGYFVNLSKGVWLDSRTKLFGLLSSRNPGDRDMGAEATKSGPA</sequence>
<dbReference type="InterPro" id="IPR048366">
    <property type="entry name" value="TNP-like_GBD"/>
</dbReference>
<dbReference type="Pfam" id="PF00721">
    <property type="entry name" value="TMV_coat"/>
    <property type="match status" value="1"/>
</dbReference>
<evidence type="ECO:0000259" key="1">
    <source>
        <dbReference type="Pfam" id="PF21788"/>
    </source>
</evidence>
<dbReference type="OrthoDB" id="6627566at2759"/>
<protein>
    <recommendedName>
        <fullName evidence="1">Transposable element P transposase-like GTP-binding insertion domain-containing protein</fullName>
    </recommendedName>
</protein>
<accession>A0A7R8ZW53</accession>
<dbReference type="InterPro" id="IPR001337">
    <property type="entry name" value="TMV-like_coat"/>
</dbReference>